<dbReference type="InterPro" id="IPR038750">
    <property type="entry name" value="YczE/YyaS-like"/>
</dbReference>
<dbReference type="PANTHER" id="PTHR40078">
    <property type="entry name" value="INTEGRAL MEMBRANE PROTEIN-RELATED"/>
    <property type="match status" value="1"/>
</dbReference>
<dbReference type="Proteomes" id="UP000000269">
    <property type="component" value="Chromosome"/>
</dbReference>
<dbReference type="Pfam" id="PF19700">
    <property type="entry name" value="DUF6198"/>
    <property type="match status" value="1"/>
</dbReference>
<feature type="transmembrane region" description="Helical" evidence="1">
    <location>
        <begin position="182"/>
        <end position="201"/>
    </location>
</feature>
<dbReference type="STRING" id="350688.Clos_0051"/>
<dbReference type="EMBL" id="CP000853">
    <property type="protein sequence ID" value="ABW17621.1"/>
    <property type="molecule type" value="Genomic_DNA"/>
</dbReference>
<dbReference type="RefSeq" id="WP_012157936.1">
    <property type="nucleotide sequence ID" value="NC_009922.1"/>
</dbReference>
<feature type="transmembrane region" description="Helical" evidence="1">
    <location>
        <begin position="54"/>
        <end position="71"/>
    </location>
</feature>
<dbReference type="KEGG" id="aoe:Clos_0051"/>
<feature type="transmembrane region" description="Helical" evidence="1">
    <location>
        <begin position="159"/>
        <end position="176"/>
    </location>
</feature>
<gene>
    <name evidence="2" type="ordered locus">Clos_0051</name>
</gene>
<reference evidence="3" key="1">
    <citation type="submission" date="2007-10" db="EMBL/GenBank/DDBJ databases">
        <title>Complete genome of Alkaliphilus oremlandii OhILAs.</title>
        <authorList>
            <person name="Copeland A."/>
            <person name="Lucas S."/>
            <person name="Lapidus A."/>
            <person name="Barry K."/>
            <person name="Detter J.C."/>
            <person name="Glavina del Rio T."/>
            <person name="Hammon N."/>
            <person name="Israni S."/>
            <person name="Dalin E."/>
            <person name="Tice H."/>
            <person name="Pitluck S."/>
            <person name="Chain P."/>
            <person name="Malfatti S."/>
            <person name="Shin M."/>
            <person name="Vergez L."/>
            <person name="Schmutz J."/>
            <person name="Larimer F."/>
            <person name="Land M."/>
            <person name="Hauser L."/>
            <person name="Kyrpides N."/>
            <person name="Mikhailova N."/>
            <person name="Stolz J.F."/>
            <person name="Dawson A."/>
            <person name="Fisher E."/>
            <person name="Crable B."/>
            <person name="Perera E."/>
            <person name="Lisak J."/>
            <person name="Ranganathan M."/>
            <person name="Basu P."/>
            <person name="Richardson P."/>
        </authorList>
    </citation>
    <scope>NUCLEOTIDE SEQUENCE [LARGE SCALE GENOMIC DNA]</scope>
    <source>
        <strain evidence="3">OhILAs</strain>
    </source>
</reference>
<keyword evidence="1" id="KW-0812">Transmembrane</keyword>
<evidence type="ECO:0000313" key="3">
    <source>
        <dbReference type="Proteomes" id="UP000000269"/>
    </source>
</evidence>
<keyword evidence="3" id="KW-1185">Reference proteome</keyword>
<accession>A8MEF0</accession>
<name>A8MEF0_ALKOO</name>
<sequence>MKKVRIYNFFIFLLGLFSLTLGIALVVKSNLGISVAMSFPYVLSLGLTKLTLGQWSYIVQGLSLVVLFFIVKKLTVKHLMSFVVAFLFGVTLDMFNKLLVPFQVFTIMERIMVFVLGSIVISIGVAAFVKSNYPIMPFDTFVKEVSIEKNIKYAKFKTGFDLVCLTTSIISSFLFFRKIQGVHIGTFISAMVLGSSIGFCIDRMNRYIEGVDFLPPDKTKKVLELKLLNIEKSERAC</sequence>
<keyword evidence="1" id="KW-0472">Membrane</keyword>
<dbReference type="AlphaFoldDB" id="A8MEF0"/>
<dbReference type="PANTHER" id="PTHR40078:SF1">
    <property type="entry name" value="INTEGRAL MEMBRANE PROTEIN"/>
    <property type="match status" value="1"/>
</dbReference>
<proteinExistence type="predicted"/>
<protein>
    <submittedName>
        <fullName evidence="2">Uncharacterized membrane protein</fullName>
    </submittedName>
</protein>
<feature type="transmembrane region" description="Helical" evidence="1">
    <location>
        <begin position="111"/>
        <end position="129"/>
    </location>
</feature>
<evidence type="ECO:0000313" key="2">
    <source>
        <dbReference type="EMBL" id="ABW17621.1"/>
    </source>
</evidence>
<organism evidence="2 3">
    <name type="scientific">Alkaliphilus oremlandii (strain OhILAs)</name>
    <name type="common">Clostridium oremlandii (strain OhILAs)</name>
    <dbReference type="NCBI Taxonomy" id="350688"/>
    <lineage>
        <taxon>Bacteria</taxon>
        <taxon>Bacillati</taxon>
        <taxon>Bacillota</taxon>
        <taxon>Clostridia</taxon>
        <taxon>Peptostreptococcales</taxon>
        <taxon>Natronincolaceae</taxon>
        <taxon>Alkaliphilus</taxon>
    </lineage>
</organism>
<keyword evidence="1" id="KW-1133">Transmembrane helix</keyword>
<evidence type="ECO:0000256" key="1">
    <source>
        <dbReference type="SAM" id="Phobius"/>
    </source>
</evidence>
<feature type="transmembrane region" description="Helical" evidence="1">
    <location>
        <begin position="78"/>
        <end position="99"/>
    </location>
</feature>
<dbReference type="OrthoDB" id="307317at2"/>
<dbReference type="HOGENOM" id="CLU_083843_2_2_9"/>
<dbReference type="eggNOG" id="COG2364">
    <property type="taxonomic scope" value="Bacteria"/>
</dbReference>